<feature type="transmembrane region" description="Helical" evidence="1">
    <location>
        <begin position="113"/>
        <end position="133"/>
    </location>
</feature>
<dbReference type="PANTHER" id="PTHR34220">
    <property type="entry name" value="SENSOR HISTIDINE KINASE YPDA"/>
    <property type="match status" value="1"/>
</dbReference>
<comment type="caution">
    <text evidence="3">The sequence shown here is derived from an EMBL/GenBank/DDBJ whole genome shotgun (WGS) entry which is preliminary data.</text>
</comment>
<keyword evidence="4" id="KW-1185">Reference proteome</keyword>
<dbReference type="Pfam" id="PF06580">
    <property type="entry name" value="His_kinase"/>
    <property type="match status" value="1"/>
</dbReference>
<dbReference type="InterPro" id="IPR010559">
    <property type="entry name" value="Sig_transdc_His_kin_internal"/>
</dbReference>
<accession>A0ABP8G332</accession>
<sequence length="359" mass="41297">MIQHVAFWVLAIIFTDLIYAPKSSFWIAARNNVFYIPLHLIFFYATAYWLAPKYLLKNKYAWFILLTLALNLLLAVASRFIDILITYPYIIKYAPKGDFWPDTRPLEIQLTDINGYISAFKGINFIVWVAFGIKLFKMWYERKQAAVKAELSALKGQLHPHFLFNTLNNLYSLTLQNSDKSPGAVLGLSEMLRYMLYECGDEYVPLSKEILMLKNYTDLEKLRYEDRLDLTFNISGDLQNKLIAPLLLLPIIENAFKHGTSENIGQAWININIEVSGNVLKLKTSNSKADVVQADADKHFGNIGLQNVTKRLDYLYPGKHQLKILNDDEAFLVVMEVPLKATLTPLTQLKQHEDTRTYS</sequence>
<dbReference type="EMBL" id="BAABFT010000003">
    <property type="protein sequence ID" value="GAA4316416.1"/>
    <property type="molecule type" value="Genomic_DNA"/>
</dbReference>
<evidence type="ECO:0000256" key="1">
    <source>
        <dbReference type="SAM" id="Phobius"/>
    </source>
</evidence>
<dbReference type="InterPro" id="IPR050640">
    <property type="entry name" value="Bact_2-comp_sensor_kinase"/>
</dbReference>
<evidence type="ECO:0000313" key="3">
    <source>
        <dbReference type="EMBL" id="GAA4316416.1"/>
    </source>
</evidence>
<dbReference type="Proteomes" id="UP001500582">
    <property type="component" value="Unassembled WGS sequence"/>
</dbReference>
<feature type="transmembrane region" description="Helical" evidence="1">
    <location>
        <begin position="7"/>
        <end position="27"/>
    </location>
</feature>
<keyword evidence="1" id="KW-1133">Transmembrane helix</keyword>
<keyword evidence="1" id="KW-0812">Transmembrane</keyword>
<gene>
    <name evidence="3" type="ORF">GCM10023149_13360</name>
</gene>
<organism evidence="3 4">
    <name type="scientific">Mucilaginibacter gynuensis</name>
    <dbReference type="NCBI Taxonomy" id="1302236"/>
    <lineage>
        <taxon>Bacteria</taxon>
        <taxon>Pseudomonadati</taxon>
        <taxon>Bacteroidota</taxon>
        <taxon>Sphingobacteriia</taxon>
        <taxon>Sphingobacteriales</taxon>
        <taxon>Sphingobacteriaceae</taxon>
        <taxon>Mucilaginibacter</taxon>
    </lineage>
</organism>
<reference evidence="4" key="1">
    <citation type="journal article" date="2019" name="Int. J. Syst. Evol. Microbiol.">
        <title>The Global Catalogue of Microorganisms (GCM) 10K type strain sequencing project: providing services to taxonomists for standard genome sequencing and annotation.</title>
        <authorList>
            <consortium name="The Broad Institute Genomics Platform"/>
            <consortium name="The Broad Institute Genome Sequencing Center for Infectious Disease"/>
            <person name="Wu L."/>
            <person name="Ma J."/>
        </authorList>
    </citation>
    <scope>NUCLEOTIDE SEQUENCE [LARGE SCALE GENOMIC DNA]</scope>
    <source>
        <strain evidence="4">JCM 17705</strain>
    </source>
</reference>
<name>A0ABP8G332_9SPHI</name>
<dbReference type="PANTHER" id="PTHR34220:SF7">
    <property type="entry name" value="SENSOR HISTIDINE KINASE YPDA"/>
    <property type="match status" value="1"/>
</dbReference>
<proteinExistence type="predicted"/>
<feature type="domain" description="Signal transduction histidine kinase internal region" evidence="2">
    <location>
        <begin position="149"/>
        <end position="228"/>
    </location>
</feature>
<feature type="transmembrane region" description="Helical" evidence="1">
    <location>
        <begin position="33"/>
        <end position="51"/>
    </location>
</feature>
<evidence type="ECO:0000259" key="2">
    <source>
        <dbReference type="Pfam" id="PF06580"/>
    </source>
</evidence>
<protein>
    <recommendedName>
        <fullName evidence="2">Signal transduction histidine kinase internal region domain-containing protein</fullName>
    </recommendedName>
</protein>
<feature type="transmembrane region" description="Helical" evidence="1">
    <location>
        <begin position="63"/>
        <end position="90"/>
    </location>
</feature>
<keyword evidence="1" id="KW-0472">Membrane</keyword>
<evidence type="ECO:0000313" key="4">
    <source>
        <dbReference type="Proteomes" id="UP001500582"/>
    </source>
</evidence>